<dbReference type="InterPro" id="IPR014116">
    <property type="entry name" value="Cyt_c_oxidase_cbb3_FixG"/>
</dbReference>
<dbReference type="InterPro" id="IPR017896">
    <property type="entry name" value="4Fe4S_Fe-S-bd"/>
</dbReference>
<feature type="transmembrane region" description="Helical" evidence="7">
    <location>
        <begin position="30"/>
        <end position="48"/>
    </location>
</feature>
<dbReference type="Pfam" id="PF13746">
    <property type="entry name" value="Fer4_18"/>
    <property type="match status" value="1"/>
</dbReference>
<feature type="transmembrane region" description="Helical" evidence="7">
    <location>
        <begin position="155"/>
        <end position="175"/>
    </location>
</feature>
<dbReference type="PROSITE" id="PS51379">
    <property type="entry name" value="4FE4S_FER_2"/>
    <property type="match status" value="1"/>
</dbReference>
<feature type="domain" description="4Fe-4S ferredoxin-type" evidence="8">
    <location>
        <begin position="260"/>
        <end position="288"/>
    </location>
</feature>
<keyword evidence="7" id="KW-0472">Membrane</keyword>
<proteinExistence type="predicted"/>
<evidence type="ECO:0000256" key="7">
    <source>
        <dbReference type="SAM" id="Phobius"/>
    </source>
</evidence>
<keyword evidence="1" id="KW-0813">Transport</keyword>
<keyword evidence="2" id="KW-0004">4Fe-4S</keyword>
<evidence type="ECO:0000256" key="1">
    <source>
        <dbReference type="ARBA" id="ARBA00022448"/>
    </source>
</evidence>
<evidence type="ECO:0000313" key="9">
    <source>
        <dbReference type="EMBL" id="BBP02169.1"/>
    </source>
</evidence>
<dbReference type="GO" id="GO:0051539">
    <property type="term" value="F:4 iron, 4 sulfur cluster binding"/>
    <property type="evidence" value="ECO:0007669"/>
    <property type="project" value="UniProtKB-KW"/>
</dbReference>
<dbReference type="InterPro" id="IPR013783">
    <property type="entry name" value="Ig-like_fold"/>
</dbReference>
<dbReference type="Gene3D" id="2.60.40.10">
    <property type="entry name" value="Immunoglobulins"/>
    <property type="match status" value="1"/>
</dbReference>
<name>A0A809RJR9_9PROT</name>
<evidence type="ECO:0000256" key="2">
    <source>
        <dbReference type="ARBA" id="ARBA00022485"/>
    </source>
</evidence>
<dbReference type="KEGG" id="sniv:SFSGTM_28770"/>
<keyword evidence="7" id="KW-0812">Transmembrane</keyword>
<dbReference type="NCBIfam" id="TIGR02745">
    <property type="entry name" value="ccoG_rdxA_fixG"/>
    <property type="match status" value="1"/>
</dbReference>
<accession>A0A809RJR9</accession>
<keyword evidence="10" id="KW-1185">Reference proteome</keyword>
<dbReference type="InterPro" id="IPR051684">
    <property type="entry name" value="Electron_Trans/Redox"/>
</dbReference>
<dbReference type="GO" id="GO:0005886">
    <property type="term" value="C:plasma membrane"/>
    <property type="evidence" value="ECO:0007669"/>
    <property type="project" value="TreeGrafter"/>
</dbReference>
<protein>
    <submittedName>
        <fullName evidence="9">Cytochrome c oxidase accessory protein CcoG</fullName>
    </submittedName>
</protein>
<dbReference type="PANTHER" id="PTHR30176:SF3">
    <property type="entry name" value="FERREDOXIN-TYPE PROTEIN NAPH"/>
    <property type="match status" value="1"/>
</dbReference>
<keyword evidence="7" id="KW-1133">Transmembrane helix</keyword>
<evidence type="ECO:0000313" key="10">
    <source>
        <dbReference type="Proteomes" id="UP000463939"/>
    </source>
</evidence>
<dbReference type="PROSITE" id="PS00198">
    <property type="entry name" value="4FE4S_FER_1"/>
    <property type="match status" value="1"/>
</dbReference>
<dbReference type="Proteomes" id="UP000463939">
    <property type="component" value="Chromosome"/>
</dbReference>
<dbReference type="Pfam" id="PF11614">
    <property type="entry name" value="FixG_C"/>
    <property type="match status" value="1"/>
</dbReference>
<keyword evidence="4" id="KW-0249">Electron transport</keyword>
<dbReference type="PANTHER" id="PTHR30176">
    <property type="entry name" value="FERREDOXIN-TYPE PROTEIN NAPH"/>
    <property type="match status" value="1"/>
</dbReference>
<dbReference type="Gene3D" id="3.30.70.20">
    <property type="match status" value="1"/>
</dbReference>
<keyword evidence="3" id="KW-0479">Metal-binding</keyword>
<organism evidence="9 10">
    <name type="scientific">Sulfuriferula nivalis</name>
    <dbReference type="NCBI Taxonomy" id="2675298"/>
    <lineage>
        <taxon>Bacteria</taxon>
        <taxon>Pseudomonadati</taxon>
        <taxon>Pseudomonadota</taxon>
        <taxon>Betaproteobacteria</taxon>
        <taxon>Nitrosomonadales</taxon>
        <taxon>Sulfuricellaceae</taxon>
        <taxon>Sulfuriferula</taxon>
    </lineage>
</organism>
<evidence type="ECO:0000256" key="5">
    <source>
        <dbReference type="ARBA" id="ARBA00023004"/>
    </source>
</evidence>
<dbReference type="InterPro" id="IPR032879">
    <property type="entry name" value="FixG_C"/>
</dbReference>
<evidence type="ECO:0000259" key="8">
    <source>
        <dbReference type="PROSITE" id="PS51379"/>
    </source>
</evidence>
<keyword evidence="5" id="KW-0408">Iron</keyword>
<evidence type="ECO:0000256" key="4">
    <source>
        <dbReference type="ARBA" id="ARBA00022982"/>
    </source>
</evidence>
<feature type="transmembrane region" description="Helical" evidence="7">
    <location>
        <begin position="187"/>
        <end position="206"/>
    </location>
</feature>
<gene>
    <name evidence="9" type="ORF">SFSGTM_28770</name>
</gene>
<feature type="transmembrane region" description="Helical" evidence="7">
    <location>
        <begin position="342"/>
        <end position="360"/>
    </location>
</feature>
<evidence type="ECO:0000256" key="6">
    <source>
        <dbReference type="ARBA" id="ARBA00023014"/>
    </source>
</evidence>
<dbReference type="EMBL" id="AP021881">
    <property type="protein sequence ID" value="BBP02169.1"/>
    <property type="molecule type" value="Genomic_DNA"/>
</dbReference>
<reference evidence="10" key="1">
    <citation type="submission" date="2019-11" db="EMBL/GenBank/DDBJ databases">
        <title>Isolation and characterization of a novel species in the genus Sulfuriferula.</title>
        <authorList>
            <person name="Mochizuki J."/>
            <person name="Kojima H."/>
            <person name="Fukui M."/>
        </authorList>
    </citation>
    <scope>NUCLEOTIDE SEQUENCE [LARGE SCALE GENOMIC DNA]</scope>
    <source>
        <strain evidence="10">SGTM</strain>
    </source>
</reference>
<feature type="transmembrane region" description="Helical" evidence="7">
    <location>
        <begin position="81"/>
        <end position="102"/>
    </location>
</feature>
<dbReference type="InterPro" id="IPR017900">
    <property type="entry name" value="4Fe4S_Fe_S_CS"/>
</dbReference>
<dbReference type="SUPFAM" id="SSF54862">
    <property type="entry name" value="4Fe-4S ferredoxins"/>
    <property type="match status" value="1"/>
</dbReference>
<keyword evidence="6" id="KW-0411">Iron-sulfur</keyword>
<dbReference type="RefSeq" id="WP_162085840.1">
    <property type="nucleotide sequence ID" value="NZ_AP021881.1"/>
</dbReference>
<evidence type="ECO:0000256" key="3">
    <source>
        <dbReference type="ARBA" id="ARBA00022723"/>
    </source>
</evidence>
<dbReference type="AlphaFoldDB" id="A0A809RJR9"/>
<dbReference type="GO" id="GO:0046872">
    <property type="term" value="F:metal ion binding"/>
    <property type="evidence" value="ECO:0007669"/>
    <property type="project" value="UniProtKB-KW"/>
</dbReference>
<dbReference type="Pfam" id="PF12801">
    <property type="entry name" value="Fer4_5"/>
    <property type="match status" value="1"/>
</dbReference>
<sequence length="478" mass="54355">MTTGTEQPIEFYEKRMPIVTRSVKGKFRNFKTAVLVLAYTVYFGLPWLPWHRHDAASQAVMFDMDGRRFFIFDLVVYPQNVFWLAILLFIAAAILFFATTLIGRAFCGYFCFQTLWTDLFIWVEQFIQGERPARLRLQKQDWNAEKIFKVGGTHLIWLLIAFWTGITFVLYFGYAPDLLKRFFTGDAASAAYIGVLGLGLSTYAAAAFMREQICAYICPYGRFQSVMYEPETLAVAYDVRRGEGEKGRISPRGELKSRETRIEQGHGDCIDCGFCVQVCPAGIDIRDGLQYKCISCGLCIDACNNIMDSMGYPKGLIRYDSEANLALETPKPPAISWKRWKAAGYLIAILVMTFGLLYSISQRTEFEESVQQIRQPLFVILSSGEIRNRYQIRLTNKTDRDAVYSISAKNLPPQALDLGGMENVTVHSGKSVIVQASVKLEPELAEKYEHFTFVIQSLTNPADRSEESANFYNEHNHT</sequence>